<name>A0A9P4SAM7_9PEZI</name>
<keyword evidence="3" id="KW-1185">Reference proteome</keyword>
<proteinExistence type="predicted"/>
<evidence type="ECO:0000256" key="1">
    <source>
        <dbReference type="SAM" id="MobiDB-lite"/>
    </source>
</evidence>
<evidence type="ECO:0000313" key="3">
    <source>
        <dbReference type="Proteomes" id="UP000799429"/>
    </source>
</evidence>
<feature type="compositionally biased region" description="Polar residues" evidence="1">
    <location>
        <begin position="56"/>
        <end position="78"/>
    </location>
</feature>
<organism evidence="2 3">
    <name type="scientific">Patellaria atrata CBS 101060</name>
    <dbReference type="NCBI Taxonomy" id="1346257"/>
    <lineage>
        <taxon>Eukaryota</taxon>
        <taxon>Fungi</taxon>
        <taxon>Dikarya</taxon>
        <taxon>Ascomycota</taxon>
        <taxon>Pezizomycotina</taxon>
        <taxon>Dothideomycetes</taxon>
        <taxon>Dothideomycetes incertae sedis</taxon>
        <taxon>Patellariales</taxon>
        <taxon>Patellariaceae</taxon>
        <taxon>Patellaria</taxon>
    </lineage>
</organism>
<reference evidence="2" key="1">
    <citation type="journal article" date="2020" name="Stud. Mycol.">
        <title>101 Dothideomycetes genomes: a test case for predicting lifestyles and emergence of pathogens.</title>
        <authorList>
            <person name="Haridas S."/>
            <person name="Albert R."/>
            <person name="Binder M."/>
            <person name="Bloem J."/>
            <person name="Labutti K."/>
            <person name="Salamov A."/>
            <person name="Andreopoulos B."/>
            <person name="Baker S."/>
            <person name="Barry K."/>
            <person name="Bills G."/>
            <person name="Bluhm B."/>
            <person name="Cannon C."/>
            <person name="Castanera R."/>
            <person name="Culley D."/>
            <person name="Daum C."/>
            <person name="Ezra D."/>
            <person name="Gonzalez J."/>
            <person name="Henrissat B."/>
            <person name="Kuo A."/>
            <person name="Liang C."/>
            <person name="Lipzen A."/>
            <person name="Lutzoni F."/>
            <person name="Magnuson J."/>
            <person name="Mondo S."/>
            <person name="Nolan M."/>
            <person name="Ohm R."/>
            <person name="Pangilinan J."/>
            <person name="Park H.-J."/>
            <person name="Ramirez L."/>
            <person name="Alfaro M."/>
            <person name="Sun H."/>
            <person name="Tritt A."/>
            <person name="Yoshinaga Y."/>
            <person name="Zwiers L.-H."/>
            <person name="Turgeon B."/>
            <person name="Goodwin S."/>
            <person name="Spatafora J."/>
            <person name="Crous P."/>
            <person name="Grigoriev I."/>
        </authorList>
    </citation>
    <scope>NUCLEOTIDE SEQUENCE</scope>
    <source>
        <strain evidence="2">CBS 101060</strain>
    </source>
</reference>
<dbReference type="AlphaFoldDB" id="A0A9P4SAM7"/>
<accession>A0A9P4SAM7</accession>
<protein>
    <submittedName>
        <fullName evidence="2">Uncharacterized protein</fullName>
    </submittedName>
</protein>
<dbReference type="EMBL" id="MU006095">
    <property type="protein sequence ID" value="KAF2839176.1"/>
    <property type="molecule type" value="Genomic_DNA"/>
</dbReference>
<dbReference type="Proteomes" id="UP000799429">
    <property type="component" value="Unassembled WGS sequence"/>
</dbReference>
<sequence length="127" mass="13624">MSLNTWLLTSRNNIGIIPDYTWIKCTVKPEYSANLITRVLGHDGSPGDGPVPERLSSPSTTANPRATSSNSPTTYGQPSQPPVRQPAAGYGPSNGKQPTGYGRQQPPPGPPHQYQAPGRMNPLYCLP</sequence>
<evidence type="ECO:0000313" key="2">
    <source>
        <dbReference type="EMBL" id="KAF2839176.1"/>
    </source>
</evidence>
<comment type="caution">
    <text evidence="2">The sequence shown here is derived from an EMBL/GenBank/DDBJ whole genome shotgun (WGS) entry which is preliminary data.</text>
</comment>
<feature type="region of interest" description="Disordered" evidence="1">
    <location>
        <begin position="39"/>
        <end position="127"/>
    </location>
</feature>
<gene>
    <name evidence="2" type="ORF">M501DRAFT_1051279</name>
</gene>